<keyword evidence="4" id="KW-0804">Transcription</keyword>
<protein>
    <recommendedName>
        <fullName evidence="6">Glycerol operon regulatory protein</fullName>
    </recommendedName>
</protein>
<dbReference type="RefSeq" id="WP_231925730.1">
    <property type="nucleotide sequence ID" value="NZ_LT607733.1"/>
</dbReference>
<dbReference type="Proteomes" id="UP000198251">
    <property type="component" value="Chromosome I"/>
</dbReference>
<dbReference type="SMART" id="SM00346">
    <property type="entry name" value="HTH_ICLR"/>
    <property type="match status" value="1"/>
</dbReference>
<evidence type="ECO:0000256" key="5">
    <source>
        <dbReference type="ARBA" id="ARBA00058938"/>
    </source>
</evidence>
<dbReference type="GO" id="GO:0006071">
    <property type="term" value="P:glycerol metabolic process"/>
    <property type="evidence" value="ECO:0007669"/>
    <property type="project" value="UniProtKB-KW"/>
</dbReference>
<sequence>MTLPGGFQPVKSSTRTLEVLEALAASPQRRSLVDLARALDIPKSSLHGILRTMAQRGWVESDPTGTRFGLGVRALQVGAAYLTSDDTVGLLGGVLDDLSRQFGETVHLGRLDGAHIVYLAKRESVHPLRLYSAIGRQLPAHATALGKALLAERPDDALEGLLSWPLPALTPHTVTDREALRAELAAVRERGYAVDREENTEGIVCFATAVPLAAPASDAISLSVPVARLDAAGEDHIVAALRRAVDQVRAARGLLFTA</sequence>
<name>A0A1C5GCE1_MICEH</name>
<keyword evidence="2" id="KW-0805">Transcription regulation</keyword>
<comment type="function">
    <text evidence="5">May be an activator protein for the gylABX operon.</text>
</comment>
<evidence type="ECO:0000313" key="9">
    <source>
        <dbReference type="EMBL" id="SCG17481.1"/>
    </source>
</evidence>
<dbReference type="FunFam" id="1.10.10.10:FF:000056">
    <property type="entry name" value="IclR family transcriptional regulator"/>
    <property type="match status" value="1"/>
</dbReference>
<dbReference type="PROSITE" id="PS51077">
    <property type="entry name" value="HTH_ICLR"/>
    <property type="match status" value="1"/>
</dbReference>
<evidence type="ECO:0000256" key="3">
    <source>
        <dbReference type="ARBA" id="ARBA00023125"/>
    </source>
</evidence>
<dbReference type="EMBL" id="LT607733">
    <property type="protein sequence ID" value="SCG17481.1"/>
    <property type="molecule type" value="Genomic_DNA"/>
</dbReference>
<dbReference type="PANTHER" id="PTHR30136:SF24">
    <property type="entry name" value="HTH-TYPE TRANSCRIPTIONAL REPRESSOR ALLR"/>
    <property type="match status" value="1"/>
</dbReference>
<dbReference type="PROSITE" id="PS51078">
    <property type="entry name" value="ICLR_ED"/>
    <property type="match status" value="1"/>
</dbReference>
<dbReference type="Gene3D" id="3.30.450.40">
    <property type="match status" value="1"/>
</dbReference>
<keyword evidence="1" id="KW-0319">Glycerol metabolism</keyword>
<dbReference type="GO" id="GO:0045892">
    <property type="term" value="P:negative regulation of DNA-templated transcription"/>
    <property type="evidence" value="ECO:0007669"/>
    <property type="project" value="TreeGrafter"/>
</dbReference>
<dbReference type="Pfam" id="PF01614">
    <property type="entry name" value="IclR_C"/>
    <property type="match status" value="1"/>
</dbReference>
<dbReference type="GeneID" id="95803519"/>
<dbReference type="InterPro" id="IPR014757">
    <property type="entry name" value="Tscrpt_reg_IclR_C"/>
</dbReference>
<accession>A0A1C5GCE1</accession>
<feature type="domain" description="HTH iclR-type" evidence="7">
    <location>
        <begin position="10"/>
        <end position="72"/>
    </location>
</feature>
<evidence type="ECO:0000256" key="6">
    <source>
        <dbReference type="ARBA" id="ARBA00070406"/>
    </source>
</evidence>
<dbReference type="SUPFAM" id="SSF55781">
    <property type="entry name" value="GAF domain-like"/>
    <property type="match status" value="1"/>
</dbReference>
<dbReference type="Gene3D" id="1.10.10.10">
    <property type="entry name" value="Winged helix-like DNA-binding domain superfamily/Winged helix DNA-binding domain"/>
    <property type="match status" value="1"/>
</dbReference>
<dbReference type="Pfam" id="PF09339">
    <property type="entry name" value="HTH_IclR"/>
    <property type="match status" value="1"/>
</dbReference>
<dbReference type="AlphaFoldDB" id="A0A1C5GCE1"/>
<organism evidence="9 10">
    <name type="scientific">Micromonospora echinofusca</name>
    <dbReference type="NCBI Taxonomy" id="47858"/>
    <lineage>
        <taxon>Bacteria</taxon>
        <taxon>Bacillati</taxon>
        <taxon>Actinomycetota</taxon>
        <taxon>Actinomycetes</taxon>
        <taxon>Micromonosporales</taxon>
        <taxon>Micromonosporaceae</taxon>
        <taxon>Micromonospora</taxon>
    </lineage>
</organism>
<gene>
    <name evidence="9" type="ORF">GA0070610_3792</name>
</gene>
<dbReference type="GO" id="GO:0003700">
    <property type="term" value="F:DNA-binding transcription factor activity"/>
    <property type="evidence" value="ECO:0007669"/>
    <property type="project" value="TreeGrafter"/>
</dbReference>
<keyword evidence="3" id="KW-0238">DNA-binding</keyword>
<evidence type="ECO:0000256" key="1">
    <source>
        <dbReference type="ARBA" id="ARBA00022798"/>
    </source>
</evidence>
<dbReference type="InterPro" id="IPR005471">
    <property type="entry name" value="Tscrpt_reg_IclR_N"/>
</dbReference>
<dbReference type="InterPro" id="IPR050707">
    <property type="entry name" value="HTH_MetabolicPath_Reg"/>
</dbReference>
<evidence type="ECO:0000256" key="2">
    <source>
        <dbReference type="ARBA" id="ARBA00023015"/>
    </source>
</evidence>
<evidence type="ECO:0000259" key="7">
    <source>
        <dbReference type="PROSITE" id="PS51077"/>
    </source>
</evidence>
<dbReference type="InterPro" id="IPR029016">
    <property type="entry name" value="GAF-like_dom_sf"/>
</dbReference>
<evidence type="ECO:0000256" key="4">
    <source>
        <dbReference type="ARBA" id="ARBA00023163"/>
    </source>
</evidence>
<dbReference type="PANTHER" id="PTHR30136">
    <property type="entry name" value="HELIX-TURN-HELIX TRANSCRIPTIONAL REGULATOR, ICLR FAMILY"/>
    <property type="match status" value="1"/>
</dbReference>
<evidence type="ECO:0000259" key="8">
    <source>
        <dbReference type="PROSITE" id="PS51078"/>
    </source>
</evidence>
<dbReference type="GO" id="GO:0003677">
    <property type="term" value="F:DNA binding"/>
    <property type="evidence" value="ECO:0007669"/>
    <property type="project" value="UniProtKB-KW"/>
</dbReference>
<feature type="domain" description="IclR-ED" evidence="8">
    <location>
        <begin position="73"/>
        <end position="254"/>
    </location>
</feature>
<keyword evidence="10" id="KW-1185">Reference proteome</keyword>
<reference evidence="9 10" key="1">
    <citation type="submission" date="2016-06" db="EMBL/GenBank/DDBJ databases">
        <authorList>
            <person name="Kjaerup R.B."/>
            <person name="Dalgaard T.S."/>
            <person name="Juul-Madsen H.R."/>
        </authorList>
    </citation>
    <scope>NUCLEOTIDE SEQUENCE [LARGE SCALE GENOMIC DNA]</scope>
    <source>
        <strain evidence="9 10">DSM 43913</strain>
    </source>
</reference>
<proteinExistence type="predicted"/>
<dbReference type="InterPro" id="IPR036390">
    <property type="entry name" value="WH_DNA-bd_sf"/>
</dbReference>
<dbReference type="InterPro" id="IPR036388">
    <property type="entry name" value="WH-like_DNA-bd_sf"/>
</dbReference>
<dbReference type="SUPFAM" id="SSF46785">
    <property type="entry name" value="Winged helix' DNA-binding domain"/>
    <property type="match status" value="1"/>
</dbReference>
<evidence type="ECO:0000313" key="10">
    <source>
        <dbReference type="Proteomes" id="UP000198251"/>
    </source>
</evidence>